<keyword evidence="6" id="KW-1185">Reference proteome</keyword>
<organism evidence="5 6">
    <name type="scientific">Monoraphidium neglectum</name>
    <dbReference type="NCBI Taxonomy" id="145388"/>
    <lineage>
        <taxon>Eukaryota</taxon>
        <taxon>Viridiplantae</taxon>
        <taxon>Chlorophyta</taxon>
        <taxon>core chlorophytes</taxon>
        <taxon>Chlorophyceae</taxon>
        <taxon>CS clade</taxon>
        <taxon>Sphaeropleales</taxon>
        <taxon>Selenastraceae</taxon>
        <taxon>Monoraphidium</taxon>
    </lineage>
</organism>
<dbReference type="PANTHER" id="PTHR10629:SF52">
    <property type="entry name" value="DNA (CYTOSINE-5)-METHYLTRANSFERASE 1"/>
    <property type="match status" value="1"/>
</dbReference>
<dbReference type="Pfam" id="PF00145">
    <property type="entry name" value="DNA_methylase"/>
    <property type="match status" value="1"/>
</dbReference>
<dbReference type="InterPro" id="IPR001525">
    <property type="entry name" value="C5_MeTfrase"/>
</dbReference>
<dbReference type="OrthoDB" id="551596at2759"/>
<dbReference type="EC" id="2.1.1.37" evidence="1"/>
<keyword evidence="2" id="KW-0489">Methyltransferase</keyword>
<dbReference type="EMBL" id="KK100275">
    <property type="protein sequence ID" value="KIZ07285.1"/>
    <property type="molecule type" value="Genomic_DNA"/>
</dbReference>
<protein>
    <recommendedName>
        <fullName evidence="1">DNA (cytosine-5-)-methyltransferase</fullName>
        <ecNumber evidence="1">2.1.1.37</ecNumber>
    </recommendedName>
</protein>
<dbReference type="SUPFAM" id="SSF53335">
    <property type="entry name" value="S-adenosyl-L-methionine-dependent methyltransferases"/>
    <property type="match status" value="1"/>
</dbReference>
<dbReference type="GO" id="GO:0003677">
    <property type="term" value="F:DNA binding"/>
    <property type="evidence" value="ECO:0007669"/>
    <property type="project" value="TreeGrafter"/>
</dbReference>
<keyword evidence="3" id="KW-0808">Transferase</keyword>
<keyword evidence="4" id="KW-0949">S-adenosyl-L-methionine</keyword>
<gene>
    <name evidence="5" type="ORF">MNEG_0661</name>
</gene>
<dbReference type="GeneID" id="25726779"/>
<dbReference type="RefSeq" id="XP_013906304.1">
    <property type="nucleotide sequence ID" value="XM_014050850.1"/>
</dbReference>
<dbReference type="AlphaFoldDB" id="A0A0D2MXT1"/>
<evidence type="ECO:0000256" key="4">
    <source>
        <dbReference type="ARBA" id="ARBA00022691"/>
    </source>
</evidence>
<dbReference type="Gene3D" id="3.40.50.150">
    <property type="entry name" value="Vaccinia Virus protein VP39"/>
    <property type="match status" value="1"/>
</dbReference>
<accession>A0A0D2MXT1</accession>
<reference evidence="5 6" key="1">
    <citation type="journal article" date="2013" name="BMC Genomics">
        <title>Reconstruction of the lipid metabolism for the microalga Monoraphidium neglectum from its genome sequence reveals characteristics suitable for biofuel production.</title>
        <authorList>
            <person name="Bogen C."/>
            <person name="Al-Dilaimi A."/>
            <person name="Albersmeier A."/>
            <person name="Wichmann J."/>
            <person name="Grundmann M."/>
            <person name="Rupp O."/>
            <person name="Lauersen K.J."/>
            <person name="Blifernez-Klassen O."/>
            <person name="Kalinowski J."/>
            <person name="Goesmann A."/>
            <person name="Mussgnug J.H."/>
            <person name="Kruse O."/>
        </authorList>
    </citation>
    <scope>NUCLEOTIDE SEQUENCE [LARGE SCALE GENOMIC DNA]</scope>
    <source>
        <strain evidence="5 6">SAG 48.87</strain>
    </source>
</reference>
<dbReference type="Proteomes" id="UP000054498">
    <property type="component" value="Unassembled WGS sequence"/>
</dbReference>
<name>A0A0D2MXT1_9CHLO</name>
<proteinExistence type="predicted"/>
<dbReference type="InterPro" id="IPR050390">
    <property type="entry name" value="C5-Methyltransferase"/>
</dbReference>
<evidence type="ECO:0000256" key="2">
    <source>
        <dbReference type="ARBA" id="ARBA00022603"/>
    </source>
</evidence>
<dbReference type="GO" id="GO:0032259">
    <property type="term" value="P:methylation"/>
    <property type="evidence" value="ECO:0007669"/>
    <property type="project" value="UniProtKB-KW"/>
</dbReference>
<dbReference type="GO" id="GO:0005634">
    <property type="term" value="C:nucleus"/>
    <property type="evidence" value="ECO:0007669"/>
    <property type="project" value="TreeGrafter"/>
</dbReference>
<sequence>MEDALDEIELYNEDTLTLPARNSEQQQPASGTRARGSNFFYRYELDSACLTFTAAGQDGGSCKRVEKDSLTMGDLYAGMGTMSLAARHCGFSVLFGVEDDAAARTSYHLNTSPASFNPLPAAAGGEPVVCKTYPTTVEGFNQLLGEGHAQLQGHLGGCVTVLHATPPSLKLSSAGTRARGIRQGFGATMETIKLIKPPFVTVEEVPEFYSATGGKGADVAGEHACLHMFAQLLDAGYQLRPTLLNTLYYGLPQSRWCAMLFAARDGFELPAAPKPRYRTPEAVPMKSLKPGRLRVPGGWAHALLPSKHSPGGVSAYATWLASPTRYPGQRAVEAFPLERHIMAPDNDVIEDTSNSVLPDGYYPALIEASHTGRAGKGACLNPFEPRVTTLEERCRLQGIPTDM</sequence>
<dbReference type="InterPro" id="IPR029063">
    <property type="entry name" value="SAM-dependent_MTases_sf"/>
</dbReference>
<dbReference type="GO" id="GO:0044027">
    <property type="term" value="P:negative regulation of gene expression via chromosomal CpG island methylation"/>
    <property type="evidence" value="ECO:0007669"/>
    <property type="project" value="TreeGrafter"/>
</dbReference>
<evidence type="ECO:0000256" key="1">
    <source>
        <dbReference type="ARBA" id="ARBA00011975"/>
    </source>
</evidence>
<evidence type="ECO:0000313" key="5">
    <source>
        <dbReference type="EMBL" id="KIZ07285.1"/>
    </source>
</evidence>
<evidence type="ECO:0000256" key="3">
    <source>
        <dbReference type="ARBA" id="ARBA00022679"/>
    </source>
</evidence>
<dbReference type="PANTHER" id="PTHR10629">
    <property type="entry name" value="CYTOSINE-SPECIFIC METHYLTRANSFERASE"/>
    <property type="match status" value="1"/>
</dbReference>
<evidence type="ECO:0000313" key="6">
    <source>
        <dbReference type="Proteomes" id="UP000054498"/>
    </source>
</evidence>
<dbReference type="KEGG" id="mng:MNEG_0661"/>
<dbReference type="GO" id="GO:0003886">
    <property type="term" value="F:DNA (cytosine-5-)-methyltransferase activity"/>
    <property type="evidence" value="ECO:0007669"/>
    <property type="project" value="UniProtKB-EC"/>
</dbReference>